<reference evidence="10" key="1">
    <citation type="submission" date="2020-01" db="EMBL/GenBank/DDBJ databases">
        <title>Draft genome sequence of the Termite Coptotermes fromosanus.</title>
        <authorList>
            <person name="Itakura S."/>
            <person name="Yosikawa Y."/>
            <person name="Umezawa K."/>
        </authorList>
    </citation>
    <scope>NUCLEOTIDE SEQUENCE [LARGE SCALE GENOMIC DNA]</scope>
</reference>
<dbReference type="GO" id="GO:0005886">
    <property type="term" value="C:plasma membrane"/>
    <property type="evidence" value="ECO:0007669"/>
    <property type="project" value="InterPro"/>
</dbReference>
<dbReference type="SUPFAM" id="SSF111352">
    <property type="entry name" value="Ammonium transporter"/>
    <property type="match status" value="1"/>
</dbReference>
<evidence type="ECO:0000256" key="4">
    <source>
        <dbReference type="ARBA" id="ARBA00022989"/>
    </source>
</evidence>
<organism evidence="9 10">
    <name type="scientific">Coptotermes formosanus</name>
    <name type="common">Formosan subterranean termite</name>
    <dbReference type="NCBI Taxonomy" id="36987"/>
    <lineage>
        <taxon>Eukaryota</taxon>
        <taxon>Metazoa</taxon>
        <taxon>Ecdysozoa</taxon>
        <taxon>Arthropoda</taxon>
        <taxon>Hexapoda</taxon>
        <taxon>Insecta</taxon>
        <taxon>Pterygota</taxon>
        <taxon>Neoptera</taxon>
        <taxon>Polyneoptera</taxon>
        <taxon>Dictyoptera</taxon>
        <taxon>Blattodea</taxon>
        <taxon>Blattoidea</taxon>
        <taxon>Termitoidae</taxon>
        <taxon>Rhinotermitidae</taxon>
        <taxon>Coptotermes</taxon>
    </lineage>
</organism>
<keyword evidence="3 7" id="KW-0812">Transmembrane</keyword>
<keyword evidence="10" id="KW-1185">Reference proteome</keyword>
<dbReference type="Pfam" id="PF00909">
    <property type="entry name" value="Ammonium_transp"/>
    <property type="match status" value="1"/>
</dbReference>
<evidence type="ECO:0000256" key="1">
    <source>
        <dbReference type="ARBA" id="ARBA00004141"/>
    </source>
</evidence>
<dbReference type="GO" id="GO:0097272">
    <property type="term" value="P:ammonium homeostasis"/>
    <property type="evidence" value="ECO:0007669"/>
    <property type="project" value="TreeGrafter"/>
</dbReference>
<dbReference type="InterPro" id="IPR002229">
    <property type="entry name" value="RhesusRHD"/>
</dbReference>
<feature type="transmembrane region" description="Helical" evidence="7">
    <location>
        <begin position="12"/>
        <end position="34"/>
    </location>
</feature>
<name>A0A6L2QB22_COPFO</name>
<feature type="transmembrane region" description="Helical" evidence="7">
    <location>
        <begin position="114"/>
        <end position="136"/>
    </location>
</feature>
<accession>A0A6L2QB22</accession>
<dbReference type="FunFam" id="1.10.3430.10:FF:000012">
    <property type="entry name" value="Rh type C glycoprotein"/>
    <property type="match status" value="1"/>
</dbReference>
<evidence type="ECO:0000313" key="9">
    <source>
        <dbReference type="EMBL" id="GFG39027.1"/>
    </source>
</evidence>
<protein>
    <recommendedName>
        <fullName evidence="8">Ammonium transporter AmtB-like domain-containing protein</fullName>
    </recommendedName>
</protein>
<gene>
    <name evidence="9" type="ORF">Cfor_12824</name>
</gene>
<feature type="transmembrane region" description="Helical" evidence="7">
    <location>
        <begin position="143"/>
        <end position="162"/>
    </location>
</feature>
<dbReference type="InterPro" id="IPR029020">
    <property type="entry name" value="Ammonium/urea_transptr"/>
</dbReference>
<dbReference type="PANTHER" id="PTHR11730:SF60">
    <property type="entry name" value="RH50, ISOFORM D"/>
    <property type="match status" value="1"/>
</dbReference>
<dbReference type="PANTHER" id="PTHR11730">
    <property type="entry name" value="AMMONIUM TRANSPORTER"/>
    <property type="match status" value="1"/>
</dbReference>
<feature type="transmembrane region" description="Helical" evidence="7">
    <location>
        <begin position="174"/>
        <end position="193"/>
    </location>
</feature>
<feature type="transmembrane region" description="Helical" evidence="7">
    <location>
        <begin position="54"/>
        <end position="73"/>
    </location>
</feature>
<feature type="domain" description="Ammonium transporter AmtB-like" evidence="8">
    <location>
        <begin position="36"/>
        <end position="428"/>
    </location>
</feature>
<feature type="region of interest" description="Disordered" evidence="6">
    <location>
        <begin position="1068"/>
        <end position="1130"/>
    </location>
</feature>
<feature type="transmembrane region" description="Helical" evidence="7">
    <location>
        <begin position="214"/>
        <end position="235"/>
    </location>
</feature>
<dbReference type="EMBL" id="BLKM01000844">
    <property type="protein sequence ID" value="GFG39027.1"/>
    <property type="molecule type" value="Genomic_DNA"/>
</dbReference>
<dbReference type="PRINTS" id="PR00342">
    <property type="entry name" value="RHESUSRHD"/>
</dbReference>
<keyword evidence="4 7" id="KW-1133">Transmembrane helix</keyword>
<evidence type="ECO:0000259" key="8">
    <source>
        <dbReference type="Pfam" id="PF00909"/>
    </source>
</evidence>
<keyword evidence="5 7" id="KW-0472">Membrane</keyword>
<feature type="transmembrane region" description="Helical" evidence="7">
    <location>
        <begin position="80"/>
        <end position="102"/>
    </location>
</feature>
<feature type="transmembrane region" description="Helical" evidence="7">
    <location>
        <begin position="406"/>
        <end position="427"/>
    </location>
</feature>
<feature type="transmembrane region" description="Helical" evidence="7">
    <location>
        <begin position="338"/>
        <end position="356"/>
    </location>
</feature>
<comment type="caution">
    <text evidence="9">The sequence shown here is derived from an EMBL/GenBank/DDBJ whole genome shotgun (WGS) entry which is preliminary data.</text>
</comment>
<feature type="compositionally biased region" description="Polar residues" evidence="6">
    <location>
        <begin position="801"/>
        <end position="810"/>
    </location>
</feature>
<evidence type="ECO:0000256" key="7">
    <source>
        <dbReference type="SAM" id="Phobius"/>
    </source>
</evidence>
<evidence type="ECO:0000313" key="10">
    <source>
        <dbReference type="Proteomes" id="UP000502823"/>
    </source>
</evidence>
<evidence type="ECO:0000256" key="5">
    <source>
        <dbReference type="ARBA" id="ARBA00023136"/>
    </source>
</evidence>
<comment type="similarity">
    <text evidence="2">Belongs to the ammonium transporter (TC 2.A.49) family. Rh subfamily.</text>
</comment>
<feature type="compositionally biased region" description="Basic residues" evidence="6">
    <location>
        <begin position="1093"/>
        <end position="1118"/>
    </location>
</feature>
<evidence type="ECO:0000256" key="6">
    <source>
        <dbReference type="SAM" id="MobiDB-lite"/>
    </source>
</evidence>
<sequence>MASGSSTHRRDMVILLTIQVAFIVAFFFCTGYDTELNATLASTNTTALDHYYPLFQDVHVMVFIGFGFLMTFLKRYGFSAIGFNLLIAALNVQWSILCSGFFSHGAGHHIDISITSLLSADLATAALLISFGAVLGKTTPLQLVIMGLIETAIFTANEHLGLDVFKAKDSGGSIFVHAFGAYFGLAVSLILGHGKTISQGPGLEKEGSSYNSDIFAMIGTVFLWLFWPSFNSALVDGDDQHRAVINTYLSLTACCVTAFAVSSIISKEKKFDMVHIQNATLAGGVAIGTACDMMIYPYGALIVGVIGGSLSVIGYHYIQPFLLANLKLHDTCGVHNLHGMPGVLAGIVGALMAGIASESQYGPSLYQQFPARAPAQNNSQIHDNSGLSLSIPGDGRSAGDQAGYQLLALGVTLVIAIAGGLITGFILRVPLLNKMTREKYFDDSHFWEIPADIQTQHQEPNKTAEGSRKWKSNNLQLARENARLKKDVQKWVQLHTEDIVRYNVLEMSWRRRGETLSKIGIISRVAGNQIQKVMDYITEIQSVCQEELSMPAEEVADNSERISCCRHSMPNMNFGRLSRLQEVSRLCTKSQLINQVKPMVSGHLIIKPTIMLQRLNLRDVPTSSPAEQMQSPVPESDEADQIEEVDLTRISENATDSSASSEGEACVQIPFIPSTRNVSASSSPVASHDVILPVAVVPLERMSLPKKAEVKNTCHQLIMKDDDTVLINKDISSTSQHSSMLSLSEHSKEVSQICSNIRSAENIPDNSLHSVSKDTVAVVEDESVLTNQRSNDCSVRKYPPSSRTKTATSSVLWNSQTNGVSEKCRLVVALKDIRSCLHNGVLTNSKKLEEGRLKVDAVMHPESKEKSCEGGSEDVELSMLDTSRENQENQTQLNFTAGMGTLDYTAIPLNNGDMEGMSLTPREEFLKRIQNEDPLEGASWHFQGDVTATGRKRKSQPFPSQYFTTNANSGHQWAFPYITRKKQSLDRSPLQPTRNHYGAALAEKGTTESDDDMDITKCMPFSVMTSNISTSEMGKEANSYSVRNSVLCKKQPEALDIYSTKEVAVLKHKKKPRMKYNGDSSDESVSDEEWKPTKNRKKKSKQRKASSVKVKCKNLPRRIRTESTTVAEESASRRYRNMCML</sequence>
<dbReference type="OrthoDB" id="534912at2759"/>
<dbReference type="InParanoid" id="A0A6L2QB22"/>
<dbReference type="Proteomes" id="UP000502823">
    <property type="component" value="Unassembled WGS sequence"/>
</dbReference>
<dbReference type="AlphaFoldDB" id="A0A6L2QB22"/>
<proteinExistence type="inferred from homology"/>
<evidence type="ECO:0000256" key="2">
    <source>
        <dbReference type="ARBA" id="ARBA00011036"/>
    </source>
</evidence>
<feature type="region of interest" description="Disordered" evidence="6">
    <location>
        <begin position="790"/>
        <end position="810"/>
    </location>
</feature>
<dbReference type="Gene3D" id="1.10.3430.10">
    <property type="entry name" value="Ammonium transporter AmtB like domains"/>
    <property type="match status" value="1"/>
</dbReference>
<dbReference type="InterPro" id="IPR024041">
    <property type="entry name" value="NH4_transpt_AmtB-like_dom"/>
</dbReference>
<feature type="transmembrane region" description="Helical" evidence="7">
    <location>
        <begin position="295"/>
        <end position="318"/>
    </location>
</feature>
<feature type="transmembrane region" description="Helical" evidence="7">
    <location>
        <begin position="247"/>
        <end position="265"/>
    </location>
</feature>
<evidence type="ECO:0000256" key="3">
    <source>
        <dbReference type="ARBA" id="ARBA00022692"/>
    </source>
</evidence>
<comment type="subcellular location">
    <subcellularLocation>
        <location evidence="1">Membrane</location>
        <topology evidence="1">Multi-pass membrane protein</topology>
    </subcellularLocation>
</comment>
<dbReference type="GO" id="GO:0008519">
    <property type="term" value="F:ammonium channel activity"/>
    <property type="evidence" value="ECO:0007669"/>
    <property type="project" value="InterPro"/>
</dbReference>